<sequence length="336" mass="37314">MASSFEFAHGAARERIQRGGAPLDRSSFSCPRARSSGTRRDMRFSLGEPPRDGEPRDRKVVRPFAFFRAGAHPSAAASQRPILVFEDVFKFFRPDQPTLRDVNLTVERGEFVFVTGPSGAGKSTLLQLVYRKQTPDEGRILFCGRDIARLTGDSIPYLRRNLGIVFQDFKIIPHWTVFENVAVALEILAMSKRLIRSRVSEALERVGLAGRGEDLTGALSGGEQQRVAVARAIVTEPALLLADEPTGNLDPHLALDILTLFEEIHATGTTVLFATHDHTLLEQRPHRIVYIDEGRVREARSGLRDLRATEATQDDRDRHQAGSGVVSMNAVRARAR</sequence>
<evidence type="ECO:0000256" key="4">
    <source>
        <dbReference type="ARBA" id="ARBA00022475"/>
    </source>
</evidence>
<dbReference type="SUPFAM" id="SSF52540">
    <property type="entry name" value="P-loop containing nucleoside triphosphate hydrolases"/>
    <property type="match status" value="1"/>
</dbReference>
<dbReference type="AlphaFoldDB" id="A0A0F6YK76"/>
<evidence type="ECO:0000256" key="3">
    <source>
        <dbReference type="ARBA" id="ARBA00020019"/>
    </source>
</evidence>
<dbReference type="GO" id="GO:0051301">
    <property type="term" value="P:cell division"/>
    <property type="evidence" value="ECO:0007669"/>
    <property type="project" value="UniProtKB-UniRule"/>
</dbReference>
<evidence type="ECO:0000256" key="1">
    <source>
        <dbReference type="ARBA" id="ARBA00002579"/>
    </source>
</evidence>
<comment type="subunit">
    <text evidence="10">Homodimer. Forms a membrane-associated complex with FtsX.</text>
</comment>
<dbReference type="SMART" id="SM00382">
    <property type="entry name" value="AAA"/>
    <property type="match status" value="1"/>
</dbReference>
<keyword evidence="14" id="KW-1185">Reference proteome</keyword>
<evidence type="ECO:0000256" key="6">
    <source>
        <dbReference type="ARBA" id="ARBA00022741"/>
    </source>
</evidence>
<feature type="compositionally biased region" description="Basic and acidic residues" evidence="11">
    <location>
        <begin position="38"/>
        <end position="57"/>
    </location>
</feature>
<keyword evidence="7 10" id="KW-0067">ATP-binding</keyword>
<dbReference type="FunFam" id="3.40.50.300:FF:000056">
    <property type="entry name" value="Cell division ATP-binding protein FtsE"/>
    <property type="match status" value="1"/>
</dbReference>
<evidence type="ECO:0000256" key="5">
    <source>
        <dbReference type="ARBA" id="ARBA00022618"/>
    </source>
</evidence>
<dbReference type="InterPro" id="IPR003439">
    <property type="entry name" value="ABC_transporter-like_ATP-bd"/>
</dbReference>
<dbReference type="PANTHER" id="PTHR24220">
    <property type="entry name" value="IMPORT ATP-BINDING PROTEIN"/>
    <property type="match status" value="1"/>
</dbReference>
<comment type="subcellular location">
    <subcellularLocation>
        <location evidence="10">Cell membrane</location>
        <topology evidence="10">Peripheral membrane protein</topology>
        <orientation evidence="10">Cytoplasmic side</orientation>
    </subcellularLocation>
</comment>
<gene>
    <name evidence="10" type="primary">ftsE</name>
    <name evidence="13" type="ORF">DB32_004925</name>
</gene>
<keyword evidence="9 10" id="KW-0131">Cell cycle</keyword>
<comment type="similarity">
    <text evidence="2 10">Belongs to the ABC transporter superfamily.</text>
</comment>
<dbReference type="InterPro" id="IPR017871">
    <property type="entry name" value="ABC_transporter-like_CS"/>
</dbReference>
<dbReference type="PANTHER" id="PTHR24220:SF470">
    <property type="entry name" value="CELL DIVISION ATP-BINDING PROTEIN FTSE"/>
    <property type="match status" value="1"/>
</dbReference>
<comment type="function">
    <text evidence="1">Part of the ABC transporter FtsEX involved in cellular division. Important for assembly or stability of the septal ring.</text>
</comment>
<evidence type="ECO:0000256" key="10">
    <source>
        <dbReference type="RuleBase" id="RU365094"/>
    </source>
</evidence>
<protein>
    <recommendedName>
        <fullName evidence="3 10">Cell division ATP-binding protein FtsE</fullName>
    </recommendedName>
</protein>
<feature type="region of interest" description="Disordered" evidence="11">
    <location>
        <begin position="304"/>
        <end position="336"/>
    </location>
</feature>
<dbReference type="PROSITE" id="PS00211">
    <property type="entry name" value="ABC_TRANSPORTER_1"/>
    <property type="match status" value="1"/>
</dbReference>
<name>A0A0F6YK76_9BACT</name>
<dbReference type="STRING" id="927083.DB32_004925"/>
<dbReference type="InterPro" id="IPR015854">
    <property type="entry name" value="ABC_transpr_LolD-like"/>
</dbReference>
<dbReference type="GO" id="GO:0005886">
    <property type="term" value="C:plasma membrane"/>
    <property type="evidence" value="ECO:0007669"/>
    <property type="project" value="UniProtKB-SubCell"/>
</dbReference>
<evidence type="ECO:0000256" key="11">
    <source>
        <dbReference type="SAM" id="MobiDB-lite"/>
    </source>
</evidence>
<dbReference type="InterPro" id="IPR003593">
    <property type="entry name" value="AAA+_ATPase"/>
</dbReference>
<dbReference type="Proteomes" id="UP000034883">
    <property type="component" value="Chromosome"/>
</dbReference>
<evidence type="ECO:0000313" key="14">
    <source>
        <dbReference type="Proteomes" id="UP000034883"/>
    </source>
</evidence>
<evidence type="ECO:0000256" key="2">
    <source>
        <dbReference type="ARBA" id="ARBA00005417"/>
    </source>
</evidence>
<keyword evidence="5 10" id="KW-0132">Cell division</keyword>
<dbReference type="Gene3D" id="3.40.50.300">
    <property type="entry name" value="P-loop containing nucleotide triphosphate hydrolases"/>
    <property type="match status" value="1"/>
</dbReference>
<dbReference type="GO" id="GO:0005524">
    <property type="term" value="F:ATP binding"/>
    <property type="evidence" value="ECO:0007669"/>
    <property type="project" value="UniProtKB-UniRule"/>
</dbReference>
<organism evidence="13 14">
    <name type="scientific">Sandaracinus amylolyticus</name>
    <dbReference type="NCBI Taxonomy" id="927083"/>
    <lineage>
        <taxon>Bacteria</taxon>
        <taxon>Pseudomonadati</taxon>
        <taxon>Myxococcota</taxon>
        <taxon>Polyangia</taxon>
        <taxon>Polyangiales</taxon>
        <taxon>Sandaracinaceae</taxon>
        <taxon>Sandaracinus</taxon>
    </lineage>
</organism>
<dbReference type="GO" id="GO:0022857">
    <property type="term" value="F:transmembrane transporter activity"/>
    <property type="evidence" value="ECO:0007669"/>
    <property type="project" value="TreeGrafter"/>
</dbReference>
<keyword evidence="8 10" id="KW-0472">Membrane</keyword>
<dbReference type="GO" id="GO:0016887">
    <property type="term" value="F:ATP hydrolysis activity"/>
    <property type="evidence" value="ECO:0007669"/>
    <property type="project" value="InterPro"/>
</dbReference>
<dbReference type="PROSITE" id="PS50893">
    <property type="entry name" value="ABC_TRANSPORTER_2"/>
    <property type="match status" value="1"/>
</dbReference>
<dbReference type="InterPro" id="IPR027417">
    <property type="entry name" value="P-loop_NTPase"/>
</dbReference>
<dbReference type="KEGG" id="samy:DB32_004925"/>
<dbReference type="NCBIfam" id="TIGR02673">
    <property type="entry name" value="FtsE"/>
    <property type="match status" value="1"/>
</dbReference>
<accession>A0A0F6YK76</accession>
<evidence type="ECO:0000259" key="12">
    <source>
        <dbReference type="PROSITE" id="PS50893"/>
    </source>
</evidence>
<evidence type="ECO:0000256" key="7">
    <source>
        <dbReference type="ARBA" id="ARBA00022840"/>
    </source>
</evidence>
<keyword evidence="6 10" id="KW-0547">Nucleotide-binding</keyword>
<feature type="compositionally biased region" description="Basic and acidic residues" evidence="11">
    <location>
        <begin position="304"/>
        <end position="320"/>
    </location>
</feature>
<proteinExistence type="inferred from homology"/>
<evidence type="ECO:0000256" key="9">
    <source>
        <dbReference type="ARBA" id="ARBA00023306"/>
    </source>
</evidence>
<feature type="domain" description="ABC transporter" evidence="12">
    <location>
        <begin position="83"/>
        <end position="318"/>
    </location>
</feature>
<feature type="region of interest" description="Disordered" evidence="11">
    <location>
        <begin position="1"/>
        <end position="57"/>
    </location>
</feature>
<dbReference type="Pfam" id="PF00005">
    <property type="entry name" value="ABC_tran"/>
    <property type="match status" value="1"/>
</dbReference>
<evidence type="ECO:0000256" key="8">
    <source>
        <dbReference type="ARBA" id="ARBA00023136"/>
    </source>
</evidence>
<evidence type="ECO:0000313" key="13">
    <source>
        <dbReference type="EMBL" id="AKF07776.1"/>
    </source>
</evidence>
<keyword evidence="4 10" id="KW-1003">Cell membrane</keyword>
<dbReference type="InterPro" id="IPR005286">
    <property type="entry name" value="Cell_div_FtsE"/>
</dbReference>
<reference evidence="13 14" key="1">
    <citation type="submission" date="2015-03" db="EMBL/GenBank/DDBJ databases">
        <title>Genome assembly of Sandaracinus amylolyticus DSM 53668.</title>
        <authorList>
            <person name="Sharma G."/>
            <person name="Subramanian S."/>
        </authorList>
    </citation>
    <scope>NUCLEOTIDE SEQUENCE [LARGE SCALE GENOMIC DNA]</scope>
    <source>
        <strain evidence="13 14">DSM 53668</strain>
    </source>
</reference>
<dbReference type="EMBL" id="CP011125">
    <property type="protein sequence ID" value="AKF07776.1"/>
    <property type="molecule type" value="Genomic_DNA"/>
</dbReference>